<protein>
    <submittedName>
        <fullName evidence="2">Uncharacterized protein</fullName>
    </submittedName>
</protein>
<proteinExistence type="predicted"/>
<sequence length="145" mass="16205">MFETHRSRQPAMAASHMDAAPRCSTDTAQRRLLAESIAPSESASQRDMDFSGELTPRAQSPARTLTDQILNVRPYRGFASEAEHLAALNAWAESKKYVQQESNLVGFYGHTTVEELANRPRIEFGISKLLKGRKEKKKAKQDSAK</sequence>
<dbReference type="Proteomes" id="UP000215453">
    <property type="component" value="Chromosome 10"/>
</dbReference>
<gene>
    <name evidence="2" type="ORF">ZT1A5_G9882</name>
</gene>
<accession>A0A1Y6LVM6</accession>
<reference evidence="2 3" key="1">
    <citation type="submission" date="2016-10" db="EMBL/GenBank/DDBJ databases">
        <authorList>
            <person name="Varghese N."/>
        </authorList>
    </citation>
    <scope>NUCLEOTIDE SEQUENCE [LARGE SCALE GENOMIC DNA]</scope>
</reference>
<dbReference type="EMBL" id="LT882685">
    <property type="protein sequence ID" value="SMY28437.1"/>
    <property type="molecule type" value="Genomic_DNA"/>
</dbReference>
<evidence type="ECO:0000256" key="1">
    <source>
        <dbReference type="SAM" id="MobiDB-lite"/>
    </source>
</evidence>
<organism evidence="2 3">
    <name type="scientific">Zymoseptoria tritici ST99CH_1A5</name>
    <dbReference type="NCBI Taxonomy" id="1276529"/>
    <lineage>
        <taxon>Eukaryota</taxon>
        <taxon>Fungi</taxon>
        <taxon>Dikarya</taxon>
        <taxon>Ascomycota</taxon>
        <taxon>Pezizomycotina</taxon>
        <taxon>Dothideomycetes</taxon>
        <taxon>Dothideomycetidae</taxon>
        <taxon>Mycosphaerellales</taxon>
        <taxon>Mycosphaerellaceae</taxon>
        <taxon>Zymoseptoria</taxon>
    </lineage>
</organism>
<dbReference type="AlphaFoldDB" id="A0A1Y6LVM6"/>
<feature type="region of interest" description="Disordered" evidence="1">
    <location>
        <begin position="1"/>
        <end position="62"/>
    </location>
</feature>
<name>A0A1Y6LVM6_ZYMTR</name>
<evidence type="ECO:0000313" key="3">
    <source>
        <dbReference type="Proteomes" id="UP000215453"/>
    </source>
</evidence>
<evidence type="ECO:0000313" key="2">
    <source>
        <dbReference type="EMBL" id="SMY28437.1"/>
    </source>
</evidence>